<dbReference type="EMBL" id="AZBU02000013">
    <property type="protein sequence ID" value="TKR58587.1"/>
    <property type="molecule type" value="Genomic_DNA"/>
</dbReference>
<feature type="region of interest" description="Disordered" evidence="1">
    <location>
        <begin position="164"/>
        <end position="190"/>
    </location>
</feature>
<keyword evidence="2" id="KW-0472">Membrane</keyword>
<comment type="caution">
    <text evidence="3">The sequence shown here is derived from an EMBL/GenBank/DDBJ whole genome shotgun (WGS) entry which is preliminary data.</text>
</comment>
<evidence type="ECO:0000313" key="3">
    <source>
        <dbReference type="EMBL" id="TKR58587.1"/>
    </source>
</evidence>
<keyword evidence="4" id="KW-1185">Reference proteome</keyword>
<evidence type="ECO:0000313" key="4">
    <source>
        <dbReference type="Proteomes" id="UP000298663"/>
    </source>
</evidence>
<evidence type="ECO:0000256" key="1">
    <source>
        <dbReference type="SAM" id="MobiDB-lite"/>
    </source>
</evidence>
<evidence type="ECO:0000256" key="2">
    <source>
        <dbReference type="SAM" id="Phobius"/>
    </source>
</evidence>
<gene>
    <name evidence="3" type="ORF">L596_030013</name>
</gene>
<accession>A0A4U5LRH1</accession>
<proteinExistence type="predicted"/>
<keyword evidence="2" id="KW-0812">Transmembrane</keyword>
<feature type="compositionally biased region" description="Basic and acidic residues" evidence="1">
    <location>
        <begin position="1"/>
        <end position="36"/>
    </location>
</feature>
<protein>
    <submittedName>
        <fullName evidence="3">Uncharacterized protein</fullName>
    </submittedName>
</protein>
<sequence>MTEKEYAETSTQRDHVLYRTEGRSKSNPEKGLEKVRQVPIRILRRADSLDSASAVKPKERAQSPTDAAYDRSIRRLHQITKVPTLLKRNSLFYRQCDLCVAGIGRIGDPCPACQKIRTRSPTSRYDVPHVYVRREDETKNGGIWPSEKLRAVSERNVNDGYFLKNGDRRPTQRVRSLSPPKRSPDGVTNGEILGFRNLGQPTRYRTPDIARRQTVIWPADAGPAWKLREELSPNAAYRKSPVFRFGNPNLPEALYDYDVYAAEERRKAIERRKRKIAALIFCLLALALVVAAGSVLAALH</sequence>
<feature type="region of interest" description="Disordered" evidence="1">
    <location>
        <begin position="49"/>
        <end position="68"/>
    </location>
</feature>
<feature type="region of interest" description="Disordered" evidence="1">
    <location>
        <begin position="1"/>
        <end position="37"/>
    </location>
</feature>
<reference evidence="3 4" key="1">
    <citation type="journal article" date="2015" name="Genome Biol.">
        <title>Comparative genomics of Steinernema reveals deeply conserved gene regulatory networks.</title>
        <authorList>
            <person name="Dillman A.R."/>
            <person name="Macchietto M."/>
            <person name="Porter C.F."/>
            <person name="Rogers A."/>
            <person name="Williams B."/>
            <person name="Antoshechkin I."/>
            <person name="Lee M.M."/>
            <person name="Goodwin Z."/>
            <person name="Lu X."/>
            <person name="Lewis E.E."/>
            <person name="Goodrich-Blair H."/>
            <person name="Stock S.P."/>
            <person name="Adams B.J."/>
            <person name="Sternberg P.W."/>
            <person name="Mortazavi A."/>
        </authorList>
    </citation>
    <scope>NUCLEOTIDE SEQUENCE [LARGE SCALE GENOMIC DNA]</scope>
    <source>
        <strain evidence="3 4">ALL</strain>
    </source>
</reference>
<keyword evidence="2" id="KW-1133">Transmembrane helix</keyword>
<organism evidence="3 4">
    <name type="scientific">Steinernema carpocapsae</name>
    <name type="common">Entomopathogenic nematode</name>
    <dbReference type="NCBI Taxonomy" id="34508"/>
    <lineage>
        <taxon>Eukaryota</taxon>
        <taxon>Metazoa</taxon>
        <taxon>Ecdysozoa</taxon>
        <taxon>Nematoda</taxon>
        <taxon>Chromadorea</taxon>
        <taxon>Rhabditida</taxon>
        <taxon>Tylenchina</taxon>
        <taxon>Panagrolaimomorpha</taxon>
        <taxon>Strongyloidoidea</taxon>
        <taxon>Steinernematidae</taxon>
        <taxon>Steinernema</taxon>
    </lineage>
</organism>
<dbReference type="AlphaFoldDB" id="A0A4U5LRH1"/>
<dbReference type="Proteomes" id="UP000298663">
    <property type="component" value="Unassembled WGS sequence"/>
</dbReference>
<reference evidence="3 4" key="2">
    <citation type="journal article" date="2019" name="G3 (Bethesda)">
        <title>Hybrid Assembly of the Genome of the Entomopathogenic Nematode Steinernema carpocapsae Identifies the X-Chromosome.</title>
        <authorList>
            <person name="Serra L."/>
            <person name="Macchietto M."/>
            <person name="Macias-Munoz A."/>
            <person name="McGill C.J."/>
            <person name="Rodriguez I.M."/>
            <person name="Rodriguez B."/>
            <person name="Murad R."/>
            <person name="Mortazavi A."/>
        </authorList>
    </citation>
    <scope>NUCLEOTIDE SEQUENCE [LARGE SCALE GENOMIC DNA]</scope>
    <source>
        <strain evidence="3 4">ALL</strain>
    </source>
</reference>
<name>A0A4U5LRH1_STECR</name>
<feature type="transmembrane region" description="Helical" evidence="2">
    <location>
        <begin position="276"/>
        <end position="299"/>
    </location>
</feature>